<evidence type="ECO:0000313" key="1">
    <source>
        <dbReference type="EMBL" id="MDS9467817.1"/>
    </source>
</evidence>
<proteinExistence type="predicted"/>
<evidence type="ECO:0008006" key="3">
    <source>
        <dbReference type="Google" id="ProtNLM"/>
    </source>
</evidence>
<keyword evidence="2" id="KW-1185">Reference proteome</keyword>
<dbReference type="EMBL" id="JAVQLW010000001">
    <property type="protein sequence ID" value="MDS9467817.1"/>
    <property type="molecule type" value="Genomic_DNA"/>
</dbReference>
<dbReference type="Proteomes" id="UP001269144">
    <property type="component" value="Unassembled WGS sequence"/>
</dbReference>
<reference evidence="2" key="1">
    <citation type="submission" date="2023-07" db="EMBL/GenBank/DDBJ databases">
        <title>Paracoccus sp. MBLB3053 whole genome sequence.</title>
        <authorList>
            <person name="Hwang C.Y."/>
            <person name="Cho E.-S."/>
            <person name="Seo M.-J."/>
        </authorList>
    </citation>
    <scope>NUCLEOTIDE SEQUENCE [LARGE SCALE GENOMIC DNA]</scope>
    <source>
        <strain evidence="2">MBLB3053</strain>
    </source>
</reference>
<evidence type="ECO:0000313" key="2">
    <source>
        <dbReference type="Proteomes" id="UP001269144"/>
    </source>
</evidence>
<dbReference type="RefSeq" id="WP_311159987.1">
    <property type="nucleotide sequence ID" value="NZ_JAVQLW010000001.1"/>
</dbReference>
<comment type="caution">
    <text evidence="1">The sequence shown here is derived from an EMBL/GenBank/DDBJ whole genome shotgun (WGS) entry which is preliminary data.</text>
</comment>
<accession>A0ABU2HS07</accession>
<protein>
    <recommendedName>
        <fullName evidence="3">CopG family transcriptional regulator</fullName>
    </recommendedName>
</protein>
<name>A0ABU2HS07_9RHOB</name>
<organism evidence="1 2">
    <name type="scientific">Paracoccus aurantius</name>
    <dbReference type="NCBI Taxonomy" id="3073814"/>
    <lineage>
        <taxon>Bacteria</taxon>
        <taxon>Pseudomonadati</taxon>
        <taxon>Pseudomonadota</taxon>
        <taxon>Alphaproteobacteria</taxon>
        <taxon>Rhodobacterales</taxon>
        <taxon>Paracoccaceae</taxon>
        <taxon>Paracoccus</taxon>
    </lineage>
</organism>
<gene>
    <name evidence="1" type="ORF">RGQ15_09580</name>
</gene>
<sequence length="78" mass="8493">MPRSHTIQVVVSKDEKAAFSRIACKHGTTASKFARQLITKSITEKEAAYLALRAKGESHEDAYRIVNEGPPKPPGGQS</sequence>